<protein>
    <submittedName>
        <fullName evidence="1">Uncharacterized protein</fullName>
    </submittedName>
</protein>
<organism evidence="1 2">
    <name type="scientific">Vespula squamosa</name>
    <name type="common">Southern yellow jacket</name>
    <name type="synonym">Wasp</name>
    <dbReference type="NCBI Taxonomy" id="30214"/>
    <lineage>
        <taxon>Eukaryota</taxon>
        <taxon>Metazoa</taxon>
        <taxon>Ecdysozoa</taxon>
        <taxon>Arthropoda</taxon>
        <taxon>Hexapoda</taxon>
        <taxon>Insecta</taxon>
        <taxon>Pterygota</taxon>
        <taxon>Neoptera</taxon>
        <taxon>Endopterygota</taxon>
        <taxon>Hymenoptera</taxon>
        <taxon>Apocrita</taxon>
        <taxon>Aculeata</taxon>
        <taxon>Vespoidea</taxon>
        <taxon>Vespidae</taxon>
        <taxon>Vespinae</taxon>
        <taxon>Vespula</taxon>
    </lineage>
</organism>
<comment type="caution">
    <text evidence="1">The sequence shown here is derived from an EMBL/GenBank/DDBJ whole genome shotgun (WGS) entry which is preliminary data.</text>
</comment>
<evidence type="ECO:0000313" key="2">
    <source>
        <dbReference type="Proteomes" id="UP001607302"/>
    </source>
</evidence>
<dbReference type="Proteomes" id="UP001607302">
    <property type="component" value="Unassembled WGS sequence"/>
</dbReference>
<reference evidence="1 2" key="1">
    <citation type="journal article" date="2024" name="Ann. Entomol. Soc. Am.">
        <title>Genomic analyses of the southern and eastern yellowjacket wasps (Hymenoptera: Vespidae) reveal evolutionary signatures of social life.</title>
        <authorList>
            <person name="Catto M.A."/>
            <person name="Caine P.B."/>
            <person name="Orr S.E."/>
            <person name="Hunt B.G."/>
            <person name="Goodisman M.A.D."/>
        </authorList>
    </citation>
    <scope>NUCLEOTIDE SEQUENCE [LARGE SCALE GENOMIC DNA]</scope>
    <source>
        <strain evidence="1">233</strain>
        <tissue evidence="1">Head and thorax</tissue>
    </source>
</reference>
<accession>A0ABD2AJR5</accession>
<dbReference type="EMBL" id="JAUDFV010000144">
    <property type="protein sequence ID" value="KAL2720848.1"/>
    <property type="molecule type" value="Genomic_DNA"/>
</dbReference>
<gene>
    <name evidence="1" type="ORF">V1478_009894</name>
</gene>
<keyword evidence="2" id="KW-1185">Reference proteome</keyword>
<proteinExistence type="predicted"/>
<name>A0ABD2AJR5_VESSQ</name>
<dbReference type="AlphaFoldDB" id="A0ABD2AJR5"/>
<evidence type="ECO:0000313" key="1">
    <source>
        <dbReference type="EMBL" id="KAL2720848.1"/>
    </source>
</evidence>
<sequence>MVHASLAPDSRGCAIFKFLGRRIAKGKTKKEGKIRKTKSSSHIKISLTIWPRRRDRQDIYTFKRFPSIIEKNRNTRIVVVIVIIVLLNQ</sequence>